<dbReference type="GO" id="GO:0042626">
    <property type="term" value="F:ATPase-coupled transmembrane transporter activity"/>
    <property type="evidence" value="ECO:0007669"/>
    <property type="project" value="TreeGrafter"/>
</dbReference>
<evidence type="ECO:0000256" key="3">
    <source>
        <dbReference type="ARBA" id="ARBA00022448"/>
    </source>
</evidence>
<dbReference type="PROSITE" id="PS00211">
    <property type="entry name" value="ABC_TRANSPORTER_1"/>
    <property type="match status" value="1"/>
</dbReference>
<dbReference type="SUPFAM" id="SSF90123">
    <property type="entry name" value="ABC transporter transmembrane region"/>
    <property type="match status" value="1"/>
</dbReference>
<dbReference type="CDD" id="cd03244">
    <property type="entry name" value="ABCC_MRP_domain2"/>
    <property type="match status" value="1"/>
</dbReference>
<dbReference type="FunFam" id="3.40.50.300:FF:000163">
    <property type="entry name" value="Multidrug resistance-associated protein member 4"/>
    <property type="match status" value="1"/>
</dbReference>
<dbReference type="PROSITE" id="PS50893">
    <property type="entry name" value="ABC_TRANSPORTER_2"/>
    <property type="match status" value="1"/>
</dbReference>
<keyword evidence="6" id="KW-0067">ATP-binding</keyword>
<evidence type="ECO:0000256" key="1">
    <source>
        <dbReference type="ARBA" id="ARBA00004141"/>
    </source>
</evidence>
<organism evidence="11 12">
    <name type="scientific">Heterotrigona itama</name>
    <dbReference type="NCBI Taxonomy" id="395501"/>
    <lineage>
        <taxon>Eukaryota</taxon>
        <taxon>Metazoa</taxon>
        <taxon>Ecdysozoa</taxon>
        <taxon>Arthropoda</taxon>
        <taxon>Hexapoda</taxon>
        <taxon>Insecta</taxon>
        <taxon>Pterygota</taxon>
        <taxon>Neoptera</taxon>
        <taxon>Endopterygota</taxon>
        <taxon>Hymenoptera</taxon>
        <taxon>Apocrita</taxon>
        <taxon>Aculeata</taxon>
        <taxon>Apoidea</taxon>
        <taxon>Anthophila</taxon>
        <taxon>Apidae</taxon>
        <taxon>Heterotrigona</taxon>
    </lineage>
</organism>
<dbReference type="EMBL" id="CAJDYZ010006911">
    <property type="protein sequence ID" value="CAD1473836.1"/>
    <property type="molecule type" value="Genomic_DNA"/>
</dbReference>
<dbReference type="InterPro" id="IPR003439">
    <property type="entry name" value="ABC_transporter-like_ATP-bd"/>
</dbReference>
<comment type="subcellular location">
    <subcellularLocation>
        <location evidence="1">Membrane</location>
        <topology evidence="1">Multi-pass membrane protein</topology>
    </subcellularLocation>
</comment>
<keyword evidence="3" id="KW-0813">Transport</keyword>
<feature type="chain" id="PRO_5028034651" description="ABC transporter domain-containing protein" evidence="9">
    <location>
        <begin position="18"/>
        <end position="312"/>
    </location>
</feature>
<proteinExistence type="inferred from homology"/>
<comment type="similarity">
    <text evidence="2">Belongs to the ABC transporter superfamily. ABCC family. Conjugate transporter (TC 3.A.1.208) subfamily.</text>
</comment>
<feature type="non-terminal residue" evidence="11">
    <location>
        <position position="312"/>
    </location>
</feature>
<keyword evidence="7" id="KW-1133">Transmembrane helix</keyword>
<dbReference type="SMART" id="SM00382">
    <property type="entry name" value="AAA"/>
    <property type="match status" value="1"/>
</dbReference>
<dbReference type="Gene3D" id="3.40.50.300">
    <property type="entry name" value="P-loop containing nucleotide triphosphate hydrolases"/>
    <property type="match status" value="1"/>
</dbReference>
<protein>
    <recommendedName>
        <fullName evidence="10">ABC transporter domain-containing protein</fullName>
    </recommendedName>
</protein>
<dbReference type="InterPro" id="IPR027417">
    <property type="entry name" value="P-loop_NTPase"/>
</dbReference>
<dbReference type="InterPro" id="IPR003593">
    <property type="entry name" value="AAA+_ATPase"/>
</dbReference>
<dbReference type="GO" id="GO:0005524">
    <property type="term" value="F:ATP binding"/>
    <property type="evidence" value="ECO:0007669"/>
    <property type="project" value="UniProtKB-KW"/>
</dbReference>
<dbReference type="AlphaFoldDB" id="A0A6V7H2V3"/>
<evidence type="ECO:0000256" key="4">
    <source>
        <dbReference type="ARBA" id="ARBA00022692"/>
    </source>
</evidence>
<name>A0A6V7H2V3_9HYME</name>
<dbReference type="InterPro" id="IPR050173">
    <property type="entry name" value="ABC_transporter_C-like"/>
</dbReference>
<dbReference type="GO" id="GO:0016887">
    <property type="term" value="F:ATP hydrolysis activity"/>
    <property type="evidence" value="ECO:0007669"/>
    <property type="project" value="InterPro"/>
</dbReference>
<dbReference type="Pfam" id="PF00005">
    <property type="entry name" value="ABC_tran"/>
    <property type="match status" value="1"/>
</dbReference>
<evidence type="ECO:0000256" key="9">
    <source>
        <dbReference type="SAM" id="SignalP"/>
    </source>
</evidence>
<evidence type="ECO:0000259" key="10">
    <source>
        <dbReference type="PROSITE" id="PS50893"/>
    </source>
</evidence>
<feature type="non-terminal residue" evidence="11">
    <location>
        <position position="1"/>
    </location>
</feature>
<evidence type="ECO:0000256" key="6">
    <source>
        <dbReference type="ARBA" id="ARBA00022840"/>
    </source>
</evidence>
<feature type="signal peptide" evidence="9">
    <location>
        <begin position="1"/>
        <end position="17"/>
    </location>
</feature>
<evidence type="ECO:0000256" key="2">
    <source>
        <dbReference type="ARBA" id="ARBA00009726"/>
    </source>
</evidence>
<evidence type="ECO:0000313" key="11">
    <source>
        <dbReference type="EMBL" id="CAD1473836.1"/>
    </source>
</evidence>
<dbReference type="Proteomes" id="UP000752696">
    <property type="component" value="Unassembled WGS sequence"/>
</dbReference>
<evidence type="ECO:0000256" key="8">
    <source>
        <dbReference type="ARBA" id="ARBA00023136"/>
    </source>
</evidence>
<reference evidence="11" key="1">
    <citation type="submission" date="2020-07" db="EMBL/GenBank/DDBJ databases">
        <authorList>
            <person name="Nazaruddin N."/>
        </authorList>
    </citation>
    <scope>NUCLEOTIDE SEQUENCE</scope>
</reference>
<keyword evidence="9" id="KW-0732">Signal</keyword>
<dbReference type="SUPFAM" id="SSF52540">
    <property type="entry name" value="P-loop containing nucleoside triphosphate hydrolases"/>
    <property type="match status" value="1"/>
</dbReference>
<sequence>SALLFFHCAAIFNDSLAAFSGGEVGLAITQVMAMTGMIQWGMRQNAEVANQMMSVERVLEYTQIVPEPNLRDRGKFAKKTEKQVALPANTPKNWPTNGMIKFRSVYMKYVEDDAPVLKGLNIAINPGEKIGIVGRTGAGKSSLISALFRLAKVDGVIEIDSVDTGSICLEDLRRRISIIPQDPVLFSGTLRRNLDPFSEFTDKALWEVLEEVELKDAVTSTGTGLENRVLDRGSNYSVGQRQLVCLARAILRNNKILMLDEATANVDPHTDALIQQTIRKKFANCTVLTIAHRLNTIMDSDKVLVMDKGRMA</sequence>
<keyword evidence="5" id="KW-0547">Nucleotide-binding</keyword>
<keyword evidence="12" id="KW-1185">Reference proteome</keyword>
<dbReference type="OrthoDB" id="6500128at2759"/>
<dbReference type="PANTHER" id="PTHR24223:SF456">
    <property type="entry name" value="MULTIDRUG RESISTANCE-ASSOCIATED PROTEIN LETHAL(2)03659"/>
    <property type="match status" value="1"/>
</dbReference>
<evidence type="ECO:0000313" key="12">
    <source>
        <dbReference type="Proteomes" id="UP000752696"/>
    </source>
</evidence>
<keyword evidence="4" id="KW-0812">Transmembrane</keyword>
<keyword evidence="8" id="KW-0472">Membrane</keyword>
<gene>
    <name evidence="11" type="ORF">MHI_LOCUS416639</name>
</gene>
<dbReference type="Gene3D" id="1.20.1560.10">
    <property type="entry name" value="ABC transporter type 1, transmembrane domain"/>
    <property type="match status" value="1"/>
</dbReference>
<dbReference type="GO" id="GO:0016020">
    <property type="term" value="C:membrane"/>
    <property type="evidence" value="ECO:0007669"/>
    <property type="project" value="UniProtKB-SubCell"/>
</dbReference>
<feature type="domain" description="ABC transporter" evidence="10">
    <location>
        <begin position="100"/>
        <end position="312"/>
    </location>
</feature>
<dbReference type="InterPro" id="IPR017871">
    <property type="entry name" value="ABC_transporter-like_CS"/>
</dbReference>
<evidence type="ECO:0000256" key="7">
    <source>
        <dbReference type="ARBA" id="ARBA00022989"/>
    </source>
</evidence>
<dbReference type="InterPro" id="IPR036640">
    <property type="entry name" value="ABC1_TM_sf"/>
</dbReference>
<accession>A0A6V7H2V3</accession>
<evidence type="ECO:0000256" key="5">
    <source>
        <dbReference type="ARBA" id="ARBA00022741"/>
    </source>
</evidence>
<dbReference type="PANTHER" id="PTHR24223">
    <property type="entry name" value="ATP-BINDING CASSETTE SUB-FAMILY C"/>
    <property type="match status" value="1"/>
</dbReference>
<comment type="caution">
    <text evidence="11">The sequence shown here is derived from an EMBL/GenBank/DDBJ whole genome shotgun (WGS) entry which is preliminary data.</text>
</comment>